<gene>
    <name evidence="2" type="ORF">KTA_15440</name>
</gene>
<feature type="region of interest" description="Disordered" evidence="1">
    <location>
        <begin position="1"/>
        <end position="53"/>
    </location>
</feature>
<sequence>MCEARGHWLSGPLRGKAVPARISHPPSMDSLAPPSPLLTCQANHSPSSSLAGT</sequence>
<dbReference type="AlphaFoldDB" id="A0A455T4E3"/>
<organism evidence="2">
    <name type="scientific">Thermogemmatispora argillosa</name>
    <dbReference type="NCBI Taxonomy" id="2045280"/>
    <lineage>
        <taxon>Bacteria</taxon>
        <taxon>Bacillati</taxon>
        <taxon>Chloroflexota</taxon>
        <taxon>Ktedonobacteria</taxon>
        <taxon>Thermogemmatisporales</taxon>
        <taxon>Thermogemmatisporaceae</taxon>
        <taxon>Thermogemmatispora</taxon>
    </lineage>
</organism>
<dbReference type="EMBL" id="AP019377">
    <property type="protein sequence ID" value="BBH93345.1"/>
    <property type="molecule type" value="Genomic_DNA"/>
</dbReference>
<evidence type="ECO:0000256" key="1">
    <source>
        <dbReference type="SAM" id="MobiDB-lite"/>
    </source>
</evidence>
<feature type="compositionally biased region" description="Polar residues" evidence="1">
    <location>
        <begin position="38"/>
        <end position="53"/>
    </location>
</feature>
<reference evidence="2" key="1">
    <citation type="submission" date="2018-12" db="EMBL/GenBank/DDBJ databases">
        <title>Novel natural products biosynthetic potential of the class Ktedonobacteria.</title>
        <authorList>
            <person name="Zheng Y."/>
            <person name="Saitou A."/>
            <person name="Wang C.M."/>
            <person name="Toyoda A."/>
            <person name="Minakuchi Y."/>
            <person name="Sekiguchi Y."/>
            <person name="Ueda K."/>
            <person name="Takano H."/>
            <person name="Sakai Y."/>
            <person name="Yokota A."/>
            <person name="Yabe S."/>
        </authorList>
    </citation>
    <scope>NUCLEOTIDE SEQUENCE</scope>
    <source>
        <strain evidence="2">A3-2</strain>
    </source>
</reference>
<protein>
    <submittedName>
        <fullName evidence="2">Uncharacterized protein</fullName>
    </submittedName>
</protein>
<name>A0A455T4E3_9CHLR</name>
<proteinExistence type="predicted"/>
<accession>A0A455T4E3</accession>
<evidence type="ECO:0000313" key="2">
    <source>
        <dbReference type="EMBL" id="BBH93345.1"/>
    </source>
</evidence>